<dbReference type="GO" id="GO:0005739">
    <property type="term" value="C:mitochondrion"/>
    <property type="evidence" value="ECO:0007669"/>
    <property type="project" value="TreeGrafter"/>
</dbReference>
<evidence type="ECO:0000256" key="2">
    <source>
        <dbReference type="ARBA" id="ARBA00022630"/>
    </source>
</evidence>
<dbReference type="InterPro" id="IPR039261">
    <property type="entry name" value="FNR_nucleotide-bd"/>
</dbReference>
<dbReference type="SUPFAM" id="SSF63380">
    <property type="entry name" value="Riboflavin synthase domain-like"/>
    <property type="match status" value="1"/>
</dbReference>
<dbReference type="Gene3D" id="2.40.30.10">
    <property type="entry name" value="Translation factors"/>
    <property type="match status" value="1"/>
</dbReference>
<feature type="binding site" evidence="6">
    <location>
        <position position="36"/>
    </location>
    <ligand>
        <name>FAD</name>
        <dbReference type="ChEBI" id="CHEBI:57692"/>
    </ligand>
</feature>
<gene>
    <name evidence="9" type="primary">EOG090X0BKI</name>
</gene>
<dbReference type="GO" id="GO:0071949">
    <property type="term" value="F:FAD binding"/>
    <property type="evidence" value="ECO:0007669"/>
    <property type="project" value="TreeGrafter"/>
</dbReference>
<reference evidence="9" key="1">
    <citation type="submission" date="2021-04" db="EMBL/GenBank/DDBJ databases">
        <authorList>
            <person name="Cornetti L."/>
        </authorList>
    </citation>
    <scope>NUCLEOTIDE SEQUENCE</scope>
</reference>
<dbReference type="InterPro" id="IPR017938">
    <property type="entry name" value="Riboflavin_synthase-like_b-brl"/>
</dbReference>
<dbReference type="GO" id="GO:0090524">
    <property type="term" value="F:cytochrome-b5 reductase activity, acting on NADH"/>
    <property type="evidence" value="ECO:0007669"/>
    <property type="project" value="UniProtKB-EC"/>
</dbReference>
<proteinExistence type="inferred from homology"/>
<evidence type="ECO:0000256" key="4">
    <source>
        <dbReference type="ARBA" id="ARBA00023002"/>
    </source>
</evidence>
<sequence>MDSLHVYLSARVNNQLVIRPYTPVTSDDDKGYFDLVVKVYFKNVHPKFPDGGKLTQYLEHLPIGQTIDVRGPSGLLVHEGPGALGVKPEKKLPAVMVPFKKLNMIAGGTGITPMLQLIRNVLKNPDDTTVMALLFANQTESDILLREELEEAALSNPDRLKLWFTVDRPTEGWNYGSGFVSAEMIAEHMYPPADDTFVLMCGPPPMINFACQPNLDKLGFSPKLRFAY</sequence>
<dbReference type="SUPFAM" id="SSF52343">
    <property type="entry name" value="Ferredoxin reductase-like, C-terminal NADP-linked domain"/>
    <property type="match status" value="1"/>
</dbReference>
<feature type="domain" description="FAD-binding FR-type" evidence="8">
    <location>
        <begin position="1"/>
        <end position="79"/>
    </location>
</feature>
<feature type="binding site" evidence="6">
    <location>
        <position position="21"/>
    </location>
    <ligand>
        <name>FAD</name>
        <dbReference type="ChEBI" id="CHEBI:57692"/>
    </ligand>
</feature>
<dbReference type="Gene3D" id="3.40.50.80">
    <property type="entry name" value="Nucleotide-binding domain of ferredoxin-NADP reductase (FNR) module"/>
    <property type="match status" value="1"/>
</dbReference>
<keyword evidence="5 7" id="KW-0520">NAD</keyword>
<dbReference type="InterPro" id="IPR017927">
    <property type="entry name" value="FAD-bd_FR_type"/>
</dbReference>
<keyword evidence="2 6" id="KW-0285">Flavoprotein</keyword>
<evidence type="ECO:0000313" key="9">
    <source>
        <dbReference type="EMBL" id="CAG4642736.1"/>
    </source>
</evidence>
<keyword evidence="3 6" id="KW-0274">FAD</keyword>
<feature type="binding site" evidence="6">
    <location>
        <position position="38"/>
    </location>
    <ligand>
        <name>FAD</name>
        <dbReference type="ChEBI" id="CHEBI:57692"/>
    </ligand>
</feature>
<dbReference type="InterPro" id="IPR008333">
    <property type="entry name" value="Cbr1-like_FAD-bd_dom"/>
</dbReference>
<comment type="catalytic activity">
    <reaction evidence="7">
        <text>2 Fe(III)-[cytochrome b5] + NADH = 2 Fe(II)-[cytochrome b5] + NAD(+) + H(+)</text>
        <dbReference type="Rhea" id="RHEA:46680"/>
        <dbReference type="Rhea" id="RHEA-COMP:10438"/>
        <dbReference type="Rhea" id="RHEA-COMP:10439"/>
        <dbReference type="ChEBI" id="CHEBI:15378"/>
        <dbReference type="ChEBI" id="CHEBI:29033"/>
        <dbReference type="ChEBI" id="CHEBI:29034"/>
        <dbReference type="ChEBI" id="CHEBI:57540"/>
        <dbReference type="ChEBI" id="CHEBI:57945"/>
        <dbReference type="EC" id="1.6.2.2"/>
    </reaction>
</comment>
<dbReference type="PANTHER" id="PTHR19370">
    <property type="entry name" value="NADH-CYTOCHROME B5 REDUCTASE"/>
    <property type="match status" value="1"/>
</dbReference>
<name>A0A9N6WQE0_9CRUS</name>
<feature type="binding site" evidence="6">
    <location>
        <position position="19"/>
    </location>
    <ligand>
        <name>FAD</name>
        <dbReference type="ChEBI" id="CHEBI:57692"/>
    </ligand>
</feature>
<dbReference type="EMBL" id="OC986081">
    <property type="protein sequence ID" value="CAG4642736.1"/>
    <property type="molecule type" value="Genomic_DNA"/>
</dbReference>
<dbReference type="PROSITE" id="PS51384">
    <property type="entry name" value="FAD_FR"/>
    <property type="match status" value="1"/>
</dbReference>
<keyword evidence="4 7" id="KW-0560">Oxidoreductase</keyword>
<accession>A0A9N6WQE0</accession>
<evidence type="ECO:0000259" key="8">
    <source>
        <dbReference type="PROSITE" id="PS51384"/>
    </source>
</evidence>
<dbReference type="AlphaFoldDB" id="A0A9N6WQE0"/>
<feature type="binding site" evidence="6">
    <location>
        <position position="20"/>
    </location>
    <ligand>
        <name>FAD</name>
        <dbReference type="ChEBI" id="CHEBI:57692"/>
    </ligand>
</feature>
<feature type="binding site" evidence="6">
    <location>
        <position position="53"/>
    </location>
    <ligand>
        <name>FAD</name>
        <dbReference type="ChEBI" id="CHEBI:57692"/>
    </ligand>
</feature>
<dbReference type="InterPro" id="IPR001834">
    <property type="entry name" value="CBR-like"/>
</dbReference>
<comment type="similarity">
    <text evidence="7">Belongs to the flavoprotein pyridine nucleotide cytochrome reductase family.</text>
</comment>
<dbReference type="InterPro" id="IPR001433">
    <property type="entry name" value="OxRdtase_FAD/NAD-bd"/>
</dbReference>
<comment type="cofactor">
    <cofactor evidence="1 6 7">
        <name>FAD</name>
        <dbReference type="ChEBI" id="CHEBI:57692"/>
    </cofactor>
</comment>
<evidence type="ECO:0000256" key="3">
    <source>
        <dbReference type="ARBA" id="ARBA00022827"/>
    </source>
</evidence>
<feature type="binding site" evidence="6">
    <location>
        <position position="112"/>
    </location>
    <ligand>
        <name>FAD</name>
        <dbReference type="ChEBI" id="CHEBI:57692"/>
    </ligand>
</feature>
<feature type="binding site" evidence="6">
    <location>
        <position position="41"/>
    </location>
    <ligand>
        <name>FAD</name>
        <dbReference type="ChEBI" id="CHEBI:57692"/>
    </ligand>
</feature>
<evidence type="ECO:0000256" key="6">
    <source>
        <dbReference type="PIRSR" id="PIRSR601834-1"/>
    </source>
</evidence>
<evidence type="ECO:0000256" key="1">
    <source>
        <dbReference type="ARBA" id="ARBA00001974"/>
    </source>
</evidence>
<dbReference type="Pfam" id="PF00175">
    <property type="entry name" value="NAD_binding_1"/>
    <property type="match status" value="1"/>
</dbReference>
<organism evidence="9">
    <name type="scientific">Evadne anonyx</name>
    <dbReference type="NCBI Taxonomy" id="141404"/>
    <lineage>
        <taxon>Eukaryota</taxon>
        <taxon>Metazoa</taxon>
        <taxon>Ecdysozoa</taxon>
        <taxon>Arthropoda</taxon>
        <taxon>Crustacea</taxon>
        <taxon>Branchiopoda</taxon>
        <taxon>Diplostraca</taxon>
        <taxon>Cladocera</taxon>
        <taxon>Onychopoda</taxon>
        <taxon>Podonidae</taxon>
        <taxon>Evadne</taxon>
    </lineage>
</organism>
<dbReference type="CDD" id="cd06183">
    <property type="entry name" value="cyt_b5_reduct_like"/>
    <property type="match status" value="1"/>
</dbReference>
<evidence type="ECO:0000256" key="5">
    <source>
        <dbReference type="ARBA" id="ARBA00023027"/>
    </source>
</evidence>
<dbReference type="PRINTS" id="PR00371">
    <property type="entry name" value="FPNCR"/>
</dbReference>
<dbReference type="PANTHER" id="PTHR19370:SF185">
    <property type="entry name" value="NADH-CYTOCHROME B5 REDUCTASE"/>
    <property type="match status" value="1"/>
</dbReference>
<evidence type="ECO:0000256" key="7">
    <source>
        <dbReference type="RuleBase" id="RU361226"/>
    </source>
</evidence>
<protein>
    <recommendedName>
        <fullName evidence="7">NADH-cytochrome b5 reductase</fullName>
        <ecNumber evidence="7">1.6.2.2</ecNumber>
    </recommendedName>
</protein>
<dbReference type="FunFam" id="3.40.50.80:FF:000005">
    <property type="entry name" value="NADH-cytochrome b5 reductase"/>
    <property type="match status" value="1"/>
</dbReference>
<dbReference type="InterPro" id="IPR001709">
    <property type="entry name" value="Flavoprot_Pyr_Nucl_cyt_Rdtase"/>
</dbReference>
<dbReference type="EC" id="1.6.2.2" evidence="7"/>
<dbReference type="PRINTS" id="PR00406">
    <property type="entry name" value="CYTB5RDTASE"/>
</dbReference>
<dbReference type="Pfam" id="PF00970">
    <property type="entry name" value="FAD_binding_6"/>
    <property type="match status" value="1"/>
</dbReference>